<dbReference type="OrthoDB" id="3041650at2759"/>
<sequence length="284" mass="31489">MSVIQAHTRRRRPPWTRPKRDPRWQHVLASGISTLPDDVVVDTSPGKGHSTSTNNEHTLRAAGDGSGVEVIVLGWVTFTPKQLVIDTTTEKLHWTDREGMRVMRCGLDGADVETFVCNGETPEERKDGPRRCVGVAVDTARGLLYWTQKGASEGQPGRKNRYFRLIIPRRAHGHRNAVRAPPRTHRPRARRRVADTLLKRPRRPARSTTPTSPPPRARRDCAGASRDTVVAPKFHKAIGLLLDLLGRRAFVPDLNGSVYAVPLESGGGGVDRRCGDTQIVHCEP</sequence>
<proteinExistence type="predicted"/>
<evidence type="ECO:0000256" key="1">
    <source>
        <dbReference type="SAM" id="MobiDB-lite"/>
    </source>
</evidence>
<feature type="region of interest" description="Disordered" evidence="1">
    <location>
        <begin position="173"/>
        <end position="223"/>
    </location>
</feature>
<feature type="compositionally biased region" description="Basic residues" evidence="1">
    <location>
        <begin position="173"/>
        <end position="191"/>
    </location>
</feature>
<name>A0A166C510_9AGAM</name>
<keyword evidence="3" id="KW-1185">Reference proteome</keyword>
<protein>
    <recommendedName>
        <fullName evidence="4">YWTD domain-containing protein</fullName>
    </recommendedName>
</protein>
<gene>
    <name evidence="2" type="ORF">FIBSPDRAFT_960710</name>
</gene>
<dbReference type="SUPFAM" id="SSF63825">
    <property type="entry name" value="YWTD domain"/>
    <property type="match status" value="1"/>
</dbReference>
<dbReference type="EMBL" id="KV417635">
    <property type="protein sequence ID" value="KZP13301.1"/>
    <property type="molecule type" value="Genomic_DNA"/>
</dbReference>
<dbReference type="Gene3D" id="2.120.10.30">
    <property type="entry name" value="TolB, C-terminal domain"/>
    <property type="match status" value="1"/>
</dbReference>
<feature type="region of interest" description="Disordered" evidence="1">
    <location>
        <begin position="1"/>
        <end position="21"/>
    </location>
</feature>
<organism evidence="2 3">
    <name type="scientific">Athelia psychrophila</name>
    <dbReference type="NCBI Taxonomy" id="1759441"/>
    <lineage>
        <taxon>Eukaryota</taxon>
        <taxon>Fungi</taxon>
        <taxon>Dikarya</taxon>
        <taxon>Basidiomycota</taxon>
        <taxon>Agaricomycotina</taxon>
        <taxon>Agaricomycetes</taxon>
        <taxon>Agaricomycetidae</taxon>
        <taxon>Atheliales</taxon>
        <taxon>Atheliaceae</taxon>
        <taxon>Athelia</taxon>
    </lineage>
</organism>
<evidence type="ECO:0000313" key="2">
    <source>
        <dbReference type="EMBL" id="KZP13301.1"/>
    </source>
</evidence>
<dbReference type="AlphaFoldDB" id="A0A166C510"/>
<dbReference type="Proteomes" id="UP000076532">
    <property type="component" value="Unassembled WGS sequence"/>
</dbReference>
<evidence type="ECO:0000313" key="3">
    <source>
        <dbReference type="Proteomes" id="UP000076532"/>
    </source>
</evidence>
<evidence type="ECO:0008006" key="4">
    <source>
        <dbReference type="Google" id="ProtNLM"/>
    </source>
</evidence>
<dbReference type="InterPro" id="IPR011042">
    <property type="entry name" value="6-blade_b-propeller_TolB-like"/>
</dbReference>
<accession>A0A166C510</accession>
<dbReference type="STRING" id="436010.A0A166C510"/>
<reference evidence="2 3" key="1">
    <citation type="journal article" date="2016" name="Mol. Biol. Evol.">
        <title>Comparative Genomics of Early-Diverging Mushroom-Forming Fungi Provides Insights into the Origins of Lignocellulose Decay Capabilities.</title>
        <authorList>
            <person name="Nagy L.G."/>
            <person name="Riley R."/>
            <person name="Tritt A."/>
            <person name="Adam C."/>
            <person name="Daum C."/>
            <person name="Floudas D."/>
            <person name="Sun H."/>
            <person name="Yadav J.S."/>
            <person name="Pangilinan J."/>
            <person name="Larsson K.H."/>
            <person name="Matsuura K."/>
            <person name="Barry K."/>
            <person name="Labutti K."/>
            <person name="Kuo R."/>
            <person name="Ohm R.A."/>
            <person name="Bhattacharya S.S."/>
            <person name="Shirouzu T."/>
            <person name="Yoshinaga Y."/>
            <person name="Martin F.M."/>
            <person name="Grigoriev I.V."/>
            <person name="Hibbett D.S."/>
        </authorList>
    </citation>
    <scope>NUCLEOTIDE SEQUENCE [LARGE SCALE GENOMIC DNA]</scope>
    <source>
        <strain evidence="2 3">CBS 109695</strain>
    </source>
</reference>